<comment type="similarity">
    <text evidence="1">Belongs to the NXPE family.</text>
</comment>
<evidence type="ECO:0000313" key="5">
    <source>
        <dbReference type="Ensembl" id="ENSNFUP00015001271.1"/>
    </source>
</evidence>
<dbReference type="PANTHER" id="PTHR16165">
    <property type="entry name" value="NXPE FAMILY MEMBER"/>
    <property type="match status" value="1"/>
</dbReference>
<evidence type="ECO:0000313" key="6">
    <source>
        <dbReference type="Proteomes" id="UP000694548"/>
    </source>
</evidence>
<dbReference type="InterPro" id="IPR057106">
    <property type="entry name" value="NXPE4_C"/>
</dbReference>
<keyword evidence="2" id="KW-0472">Membrane</keyword>
<organism evidence="5 6">
    <name type="scientific">Nothobranchius furzeri</name>
    <name type="common">Turquoise killifish</name>
    <dbReference type="NCBI Taxonomy" id="105023"/>
    <lineage>
        <taxon>Eukaryota</taxon>
        <taxon>Metazoa</taxon>
        <taxon>Chordata</taxon>
        <taxon>Craniata</taxon>
        <taxon>Vertebrata</taxon>
        <taxon>Euteleostomi</taxon>
        <taxon>Actinopterygii</taxon>
        <taxon>Neopterygii</taxon>
        <taxon>Teleostei</taxon>
        <taxon>Neoteleostei</taxon>
        <taxon>Acanthomorphata</taxon>
        <taxon>Ovalentaria</taxon>
        <taxon>Atherinomorphae</taxon>
        <taxon>Cyprinodontiformes</taxon>
        <taxon>Nothobranchiidae</taxon>
        <taxon>Nothobranchius</taxon>
    </lineage>
</organism>
<evidence type="ECO:0000259" key="3">
    <source>
        <dbReference type="Pfam" id="PF24536"/>
    </source>
</evidence>
<dbReference type="Pfam" id="PF24536">
    <property type="entry name" value="NXPE4_C"/>
    <property type="match status" value="1"/>
</dbReference>
<dbReference type="PANTHER" id="PTHR16165:SF9">
    <property type="entry name" value="NXPE FAMILY MEMBER 3"/>
    <property type="match status" value="1"/>
</dbReference>
<keyword evidence="2" id="KW-1133">Transmembrane helix</keyword>
<dbReference type="AlphaFoldDB" id="A0A8C6NHK7"/>
<accession>A0A8C6NHK7</accession>
<reference evidence="5" key="3">
    <citation type="submission" date="2025-05" db="UniProtKB">
        <authorList>
            <consortium name="Ensembl"/>
        </authorList>
    </citation>
    <scope>IDENTIFICATION</scope>
</reference>
<dbReference type="OrthoDB" id="5950832at2759"/>
<dbReference type="GeneID" id="107382977"/>
<name>A0A8C6NHK7_NOTFU</name>
<keyword evidence="2" id="KW-0812">Transmembrane</keyword>
<gene>
    <name evidence="5" type="primary">NXPE3</name>
    <name evidence="4" type="ORF">G4P62_000772</name>
</gene>
<feature type="domain" description="NXPE C-terminal" evidence="3">
    <location>
        <begin position="356"/>
        <end position="581"/>
    </location>
</feature>
<keyword evidence="6" id="KW-1185">Reference proteome</keyword>
<reference evidence="4" key="2">
    <citation type="submission" date="2020-03" db="EMBL/GenBank/DDBJ databases">
        <title>Intra-Species Differences in Population Size shape Life History and Genome Evolution.</title>
        <authorList>
            <person name="Willemsen D."/>
            <person name="Cui R."/>
            <person name="Valenzano D.R."/>
        </authorList>
    </citation>
    <scope>NUCLEOTIDE SEQUENCE</scope>
    <source>
        <strain evidence="4">GRZ</strain>
        <tissue evidence="4">Whole</tissue>
    </source>
</reference>
<sequence length="586" mass="65845">MTNSLSPSLQYQMTNSLSPSLQYQMTNFCTWKYGAVYLLLVLGVLILLQHKELTEMRTFIRLKFESKVEATPVSKVKSPPTVSNDTHRPSSPCSFHPLISNNAVDLLQDLKSWPKTPPLPSPFSMNTTSDPAHSYFTVLPRKGGGSWHTGEELEVLININDFHGKPKKTGGDVLFARLYSQKLHAGVAGQVVDHLNGSYSAFFSLLWEGSAQVEVTLVHPSEAVTVLQKLTQEQPDRIYFQSLFSSGSVSQTTTCNVCLNATQEKVCNYTDLNTGEQWFCYKPKNLACDTRMTHAKGGFKQKLTPMEEKLFQRNVNMKVSIPALGPANITVLPKMKGRKNKTPKSSPSGYYYQGEWQALAGTVVQHFNNSTAMSQCLKGKVVHLYGDSTIRQWFEYLSHSLPDLKEFELTSSRQNGPFMALNFAENTLVTYHCHGPPIRFASVPVTQLRYVANELDRVNGGTNTVVVLSIWSHFSTFPIEVYIRRILSIRKAVMRLLTRAPGTLVVIRTANPKQLSLYEALTNSDWYSLQRDKVLRAIFKGVNVKLVDAWEMSLAHELPHSLHPQPPIIKNMIDVLLSYICPVARK</sequence>
<dbReference type="GO" id="GO:0007399">
    <property type="term" value="P:nervous system development"/>
    <property type="evidence" value="ECO:0007669"/>
    <property type="project" value="UniProtKB-ARBA"/>
</dbReference>
<dbReference type="KEGG" id="nfu:107382977"/>
<dbReference type="InterPro" id="IPR014756">
    <property type="entry name" value="Ig_E-set"/>
</dbReference>
<dbReference type="SUPFAM" id="SSF81296">
    <property type="entry name" value="E set domains"/>
    <property type="match status" value="1"/>
</dbReference>
<evidence type="ECO:0000313" key="4">
    <source>
        <dbReference type="EMBL" id="KAF7228889.1"/>
    </source>
</evidence>
<dbReference type="GeneTree" id="ENSGT00950000182866"/>
<evidence type="ECO:0000256" key="2">
    <source>
        <dbReference type="SAM" id="Phobius"/>
    </source>
</evidence>
<dbReference type="InterPro" id="IPR026845">
    <property type="entry name" value="NXPH/NXPE"/>
</dbReference>
<dbReference type="Proteomes" id="UP000694548">
    <property type="component" value="Chromosome sgr01"/>
</dbReference>
<proteinExistence type="inferred from homology"/>
<dbReference type="EMBL" id="JAAVVJ010000002">
    <property type="protein sequence ID" value="KAF7228889.1"/>
    <property type="molecule type" value="Genomic_DNA"/>
</dbReference>
<dbReference type="Proteomes" id="UP000822369">
    <property type="component" value="Chromosome 2"/>
</dbReference>
<reference evidence="5" key="1">
    <citation type="submission" date="2014-08" db="EMBL/GenBank/DDBJ databases">
        <authorList>
            <person name="Senf B."/>
            <person name="Petzold A."/>
            <person name="Downie B.R."/>
            <person name="Koch P."/>
            <person name="Platzer M."/>
        </authorList>
    </citation>
    <scope>NUCLEOTIDE SEQUENCE [LARGE SCALE GENOMIC DNA]</scope>
    <source>
        <strain evidence="5">GRZ</strain>
    </source>
</reference>
<protein>
    <submittedName>
        <fullName evidence="4">NXPE family member 3-like</fullName>
    </submittedName>
    <submittedName>
        <fullName evidence="5">Neurexophilin and PC-esterase domain family member 3</fullName>
    </submittedName>
</protein>
<dbReference type="OMA" id="EDGEWHK"/>
<feature type="transmembrane region" description="Helical" evidence="2">
    <location>
        <begin position="30"/>
        <end position="48"/>
    </location>
</feature>
<evidence type="ECO:0000256" key="1">
    <source>
        <dbReference type="ARBA" id="ARBA00005431"/>
    </source>
</evidence>
<dbReference type="Ensembl" id="ENSNFUT00015001382.1">
    <property type="protein sequence ID" value="ENSNFUP00015001271.1"/>
    <property type="gene ID" value="ENSNFUG00015000758.1"/>
</dbReference>
<dbReference type="Pfam" id="PF06312">
    <property type="entry name" value="Neurexophilin"/>
    <property type="match status" value="1"/>
</dbReference>